<dbReference type="KEGG" id="ccur:IAR63_05340"/>
<evidence type="ECO:0000313" key="2">
    <source>
        <dbReference type="Proteomes" id="UP000516013"/>
    </source>
</evidence>
<dbReference type="EMBL" id="CP060822">
    <property type="protein sequence ID" value="QNP30462.1"/>
    <property type="molecule type" value="Genomic_DNA"/>
</dbReference>
<evidence type="ECO:0000313" key="1">
    <source>
        <dbReference type="EMBL" id="QNP30462.1"/>
    </source>
</evidence>
<sequence length="65" mass="7373">MLVILTDNQIFAPEQVCQSCLLADNSGQPRWHEGRLRCGQAVKQCTEHQAEQYECVMGFILANIH</sequence>
<name>A0A7H0F346_9CYAN</name>
<gene>
    <name evidence="1" type="ORF">IAR63_05340</name>
</gene>
<accession>A0A7H0F346</accession>
<protein>
    <submittedName>
        <fullName evidence="1">Uncharacterized protein</fullName>
    </submittedName>
</protein>
<dbReference type="AlphaFoldDB" id="A0A7H0F346"/>
<keyword evidence="2" id="KW-1185">Reference proteome</keyword>
<dbReference type="Proteomes" id="UP000516013">
    <property type="component" value="Chromosome"/>
</dbReference>
<organism evidence="1 2">
    <name type="scientific">Cylindrospermopsis curvispora GIHE-G1</name>
    <dbReference type="NCBI Taxonomy" id="2666332"/>
    <lineage>
        <taxon>Bacteria</taxon>
        <taxon>Bacillati</taxon>
        <taxon>Cyanobacteriota</taxon>
        <taxon>Cyanophyceae</taxon>
        <taxon>Nostocales</taxon>
        <taxon>Aphanizomenonaceae</taxon>
        <taxon>Cylindrospermopsis</taxon>
    </lineage>
</organism>
<dbReference type="RefSeq" id="WP_187706857.1">
    <property type="nucleotide sequence ID" value="NZ_CP060822.1"/>
</dbReference>
<reference evidence="1 2" key="1">
    <citation type="submission" date="2020-08" db="EMBL/GenBank/DDBJ databases">
        <title>Complete genome sequence of Raphidiopsis curvispora isolated from drinking water reservoir in South Korea.</title>
        <authorList>
            <person name="Jeong J."/>
        </authorList>
    </citation>
    <scope>NUCLEOTIDE SEQUENCE [LARGE SCALE GENOMIC DNA]</scope>
    <source>
        <strain evidence="1 2">GIHE-G1</strain>
    </source>
</reference>
<proteinExistence type="predicted"/>